<dbReference type="STRING" id="933388.S7Z8J8"/>
<dbReference type="eggNOG" id="ENOG502S1E7">
    <property type="taxonomic scope" value="Eukaryota"/>
</dbReference>
<organism evidence="1 2">
    <name type="scientific">Penicillium oxalicum (strain 114-2 / CGMCC 5302)</name>
    <name type="common">Penicillium decumbens</name>
    <dbReference type="NCBI Taxonomy" id="933388"/>
    <lineage>
        <taxon>Eukaryota</taxon>
        <taxon>Fungi</taxon>
        <taxon>Dikarya</taxon>
        <taxon>Ascomycota</taxon>
        <taxon>Pezizomycotina</taxon>
        <taxon>Eurotiomycetes</taxon>
        <taxon>Eurotiomycetidae</taxon>
        <taxon>Eurotiales</taxon>
        <taxon>Aspergillaceae</taxon>
        <taxon>Penicillium</taxon>
    </lineage>
</organism>
<dbReference type="Proteomes" id="UP000019376">
    <property type="component" value="Unassembled WGS sequence"/>
</dbReference>
<dbReference type="PhylomeDB" id="S7Z8J8"/>
<evidence type="ECO:0000313" key="1">
    <source>
        <dbReference type="EMBL" id="EPS26529.1"/>
    </source>
</evidence>
<protein>
    <recommendedName>
        <fullName evidence="3">Aminoglycoside phosphotransferase domain-containing protein</fullName>
    </recommendedName>
</protein>
<sequence>MHDDKMTYSKTKYNLKCKILARKVNDKAVSKRASALNGGIKCEIEHPPALGRESLMGCGKYQARICFTDNGSVRLIRVPRMNSSIPQSLANYLVRSEYATLKFLETTQVPTPRAFDYGISDDTKPAEISLEATEQFYLKHLDDKGDHLMVDDELNTIGIIYLQTARVVPAGEAFGPSLATAEMDGIYNGRSSLTVHDLALARFLEAKGATSLAGIMSRDEKVRRFFFGLEVDLFWEETLSLI</sequence>
<dbReference type="OrthoDB" id="5327538at2759"/>
<keyword evidence="2" id="KW-1185">Reference proteome</keyword>
<dbReference type="AlphaFoldDB" id="S7Z8J8"/>
<dbReference type="EMBL" id="KB644409">
    <property type="protein sequence ID" value="EPS26529.1"/>
    <property type="molecule type" value="Genomic_DNA"/>
</dbReference>
<evidence type="ECO:0008006" key="3">
    <source>
        <dbReference type="Google" id="ProtNLM"/>
    </source>
</evidence>
<dbReference type="HOGENOM" id="CLU_1147507_0_0_1"/>
<accession>S7Z8J8</accession>
<reference evidence="1 2" key="1">
    <citation type="journal article" date="2013" name="PLoS ONE">
        <title>Genomic and secretomic analyses reveal unique features of the lignocellulolytic enzyme system of Penicillium decumbens.</title>
        <authorList>
            <person name="Liu G."/>
            <person name="Zhang L."/>
            <person name="Wei X."/>
            <person name="Zou G."/>
            <person name="Qin Y."/>
            <person name="Ma L."/>
            <person name="Li J."/>
            <person name="Zheng H."/>
            <person name="Wang S."/>
            <person name="Wang C."/>
            <person name="Xun L."/>
            <person name="Zhao G.-P."/>
            <person name="Zhou Z."/>
            <person name="Qu Y."/>
        </authorList>
    </citation>
    <scope>NUCLEOTIDE SEQUENCE [LARGE SCALE GENOMIC DNA]</scope>
    <source>
        <strain evidence="2">114-2 / CGMCC 5302</strain>
    </source>
</reference>
<evidence type="ECO:0000313" key="2">
    <source>
        <dbReference type="Proteomes" id="UP000019376"/>
    </source>
</evidence>
<name>S7Z8J8_PENO1</name>
<gene>
    <name evidence="1" type="ORF">PDE_01466</name>
</gene>
<proteinExistence type="predicted"/>